<dbReference type="GO" id="GO:0015031">
    <property type="term" value="P:protein transport"/>
    <property type="evidence" value="ECO:0007669"/>
    <property type="project" value="UniProtKB-UniRule"/>
</dbReference>
<keyword evidence="5" id="KW-0143">Chaperone</keyword>
<comment type="subunit">
    <text evidence="5">Homotetramer, a dimer of dimers. One homotetramer interacts with 1 SecA dimer.</text>
</comment>
<evidence type="ECO:0000256" key="4">
    <source>
        <dbReference type="ARBA" id="ARBA00023010"/>
    </source>
</evidence>
<comment type="subcellular location">
    <subcellularLocation>
        <location evidence="5">Cytoplasm</location>
    </subcellularLocation>
</comment>
<evidence type="ECO:0000256" key="5">
    <source>
        <dbReference type="HAMAP-Rule" id="MF_00821"/>
    </source>
</evidence>
<dbReference type="PRINTS" id="PR01594">
    <property type="entry name" value="SECBCHAPRONE"/>
</dbReference>
<name>A0A972VXI6_9GAMM</name>
<keyword evidence="3 5" id="KW-0653">Protein transport</keyword>
<evidence type="ECO:0000313" key="7">
    <source>
        <dbReference type="Proteomes" id="UP000754644"/>
    </source>
</evidence>
<comment type="caution">
    <text evidence="6">The sequence shown here is derived from an EMBL/GenBank/DDBJ whole genome shotgun (WGS) entry which is preliminary data.</text>
</comment>
<reference evidence="6" key="1">
    <citation type="submission" date="2020-05" db="EMBL/GenBank/DDBJ databases">
        <title>Sulfur intermediates as new biogeochemical hubs in an aquatic model microbial ecosystem.</title>
        <authorList>
            <person name="Vigneron A."/>
        </authorList>
    </citation>
    <scope>NUCLEOTIDE SEQUENCE</scope>
    <source>
        <strain evidence="6">Bin.250</strain>
    </source>
</reference>
<evidence type="ECO:0000256" key="3">
    <source>
        <dbReference type="ARBA" id="ARBA00022927"/>
    </source>
</evidence>
<proteinExistence type="inferred from homology"/>
<keyword evidence="5" id="KW-0963">Cytoplasm</keyword>
<protein>
    <recommendedName>
        <fullName evidence="5">Protein-export protein SecB</fullName>
    </recommendedName>
</protein>
<dbReference type="GO" id="GO:0005737">
    <property type="term" value="C:cytoplasm"/>
    <property type="evidence" value="ECO:0007669"/>
    <property type="project" value="UniProtKB-SubCell"/>
</dbReference>
<accession>A0A972VXI6</accession>
<comment type="function">
    <text evidence="5">One of the proteins required for the normal export of preproteins out of the cell cytoplasm. It is a molecular chaperone that binds to a subset of precursor proteins, maintaining them in a translocation-competent state. It also specifically binds to its receptor SecA.</text>
</comment>
<evidence type="ECO:0000256" key="1">
    <source>
        <dbReference type="ARBA" id="ARBA00009990"/>
    </source>
</evidence>
<dbReference type="Proteomes" id="UP000754644">
    <property type="component" value="Unassembled WGS sequence"/>
</dbReference>
<organism evidence="6 7">
    <name type="scientific">SAR86 cluster bacterium</name>
    <dbReference type="NCBI Taxonomy" id="2030880"/>
    <lineage>
        <taxon>Bacteria</taxon>
        <taxon>Pseudomonadati</taxon>
        <taxon>Pseudomonadota</taxon>
        <taxon>Gammaproteobacteria</taxon>
        <taxon>SAR86 cluster</taxon>
    </lineage>
</organism>
<dbReference type="EMBL" id="JABMOJ010000458">
    <property type="protein sequence ID" value="NQV66110.1"/>
    <property type="molecule type" value="Genomic_DNA"/>
</dbReference>
<dbReference type="GO" id="GO:0006457">
    <property type="term" value="P:protein folding"/>
    <property type="evidence" value="ECO:0007669"/>
    <property type="project" value="UniProtKB-UniRule"/>
</dbReference>
<keyword evidence="2 5" id="KW-0813">Transport</keyword>
<dbReference type="PANTHER" id="PTHR36918">
    <property type="match status" value="1"/>
</dbReference>
<dbReference type="NCBIfam" id="NF004393">
    <property type="entry name" value="PRK05751.1-4"/>
    <property type="match status" value="1"/>
</dbReference>
<dbReference type="InterPro" id="IPR003708">
    <property type="entry name" value="SecB"/>
</dbReference>
<dbReference type="GO" id="GO:0051082">
    <property type="term" value="F:unfolded protein binding"/>
    <property type="evidence" value="ECO:0007669"/>
    <property type="project" value="InterPro"/>
</dbReference>
<comment type="similarity">
    <text evidence="1 5">Belongs to the SecB family.</text>
</comment>
<dbReference type="HAMAP" id="MF_00821">
    <property type="entry name" value="SecB"/>
    <property type="match status" value="1"/>
</dbReference>
<dbReference type="Gene3D" id="3.10.420.10">
    <property type="entry name" value="SecB-like"/>
    <property type="match status" value="1"/>
</dbReference>
<dbReference type="AlphaFoldDB" id="A0A972VXI6"/>
<dbReference type="SUPFAM" id="SSF54611">
    <property type="entry name" value="SecB-like"/>
    <property type="match status" value="1"/>
</dbReference>
<evidence type="ECO:0000256" key="2">
    <source>
        <dbReference type="ARBA" id="ARBA00022448"/>
    </source>
</evidence>
<dbReference type="GO" id="GO:0051262">
    <property type="term" value="P:protein tetramerization"/>
    <property type="evidence" value="ECO:0007669"/>
    <property type="project" value="InterPro"/>
</dbReference>
<sequence>MSEQATTGGGAQFALQRIYIKDMSFESPKSPDAFVWQWKPAVNLELNSHHKLVGTDIFEVVLSVTVTVKKEDGEVVYLSEVQQAGIFLVKGMDDAVIAKTLGSFCPSVLFPYAREAIDSLVIKGSFPPLMLAPVNFEAIYEQSRQQSAPAAEAGDVIVN</sequence>
<gene>
    <name evidence="5 6" type="primary">secB</name>
    <name evidence="6" type="ORF">HQ497_12180</name>
</gene>
<evidence type="ECO:0000313" key="6">
    <source>
        <dbReference type="EMBL" id="NQV66110.1"/>
    </source>
</evidence>
<dbReference type="NCBIfam" id="TIGR00809">
    <property type="entry name" value="secB"/>
    <property type="match status" value="1"/>
</dbReference>
<dbReference type="PANTHER" id="PTHR36918:SF1">
    <property type="entry name" value="PROTEIN-EXPORT PROTEIN SECB"/>
    <property type="match status" value="1"/>
</dbReference>
<dbReference type="InterPro" id="IPR035958">
    <property type="entry name" value="SecB-like_sf"/>
</dbReference>
<dbReference type="Pfam" id="PF02556">
    <property type="entry name" value="SecB"/>
    <property type="match status" value="1"/>
</dbReference>
<keyword evidence="4 5" id="KW-0811">Translocation</keyword>